<dbReference type="SFLD" id="SFLDG01129">
    <property type="entry name" value="C1.5:_HAD__Beta-PGM__Phosphata"/>
    <property type="match status" value="1"/>
</dbReference>
<dbReference type="Proteomes" id="UP000037460">
    <property type="component" value="Unassembled WGS sequence"/>
</dbReference>
<evidence type="ECO:0000313" key="2">
    <source>
        <dbReference type="EMBL" id="KOO32045.1"/>
    </source>
</evidence>
<dbReference type="PANTHER" id="PTHR12725:SF117">
    <property type="entry name" value="HALOACID DEHALOGENASE-LIKE HYDROLASE"/>
    <property type="match status" value="1"/>
</dbReference>
<dbReference type="NCBIfam" id="TIGR01509">
    <property type="entry name" value="HAD-SF-IA-v3"/>
    <property type="match status" value="1"/>
</dbReference>
<name>A0A0M0JT62_9EUKA</name>
<gene>
    <name evidence="1" type="ORF">Ctob_014925</name>
    <name evidence="2" type="ORF">Ctob_015435</name>
</gene>
<sequence length="223" mass="24721">MSLLLPPPATVFFCDCDDCIYQNNWATAEKITKSIAAYTAKIGVSKEHAYDLYKTHGTCLKGLLVEGRIDDKGVEEFLHTVHLIDYSDIHPDPRLRDELARLSVPSFIFTASASEHALRCMDRVGIKDLPWKGVIDTRSTKLESKHARSSFEAAMGIAGVTEPRACVFADDSVKNIKAAKEVGWRTVLVGRYDRDSGATIVCPEADAHIDSLHDLRAVMPELF</sequence>
<reference evidence="1" key="1">
    <citation type="submission" date="2014-12" db="EMBL/GenBank/DDBJ databases">
        <title>Draft genome of the oleaginous, mixotrophic haptophyte, Chrysochromulina tobin.</title>
        <authorList>
            <person name="Hovde B.T."/>
            <person name="Starkenburg S.R."/>
            <person name="Cattolico R.A."/>
        </authorList>
    </citation>
    <scope>NUCLEOTIDE SEQUENCE</scope>
    <source>
        <strain evidence="1">CCMP291</strain>
    </source>
</reference>
<proteinExistence type="predicted"/>
<dbReference type="Pfam" id="PF00702">
    <property type="entry name" value="Hydrolase"/>
    <property type="match status" value="1"/>
</dbReference>
<evidence type="ECO:0008006" key="4">
    <source>
        <dbReference type="Google" id="ProtNLM"/>
    </source>
</evidence>
<dbReference type="AlphaFoldDB" id="A0A0M0JT62"/>
<dbReference type="SUPFAM" id="SSF56784">
    <property type="entry name" value="HAD-like"/>
    <property type="match status" value="1"/>
</dbReference>
<dbReference type="OrthoDB" id="10258759at2759"/>
<dbReference type="InterPro" id="IPR036412">
    <property type="entry name" value="HAD-like_sf"/>
</dbReference>
<organism evidence="1 3">
    <name type="scientific">Chrysochromulina tobinii</name>
    <dbReference type="NCBI Taxonomy" id="1460289"/>
    <lineage>
        <taxon>Eukaryota</taxon>
        <taxon>Haptista</taxon>
        <taxon>Haptophyta</taxon>
        <taxon>Prymnesiophyceae</taxon>
        <taxon>Prymnesiales</taxon>
        <taxon>Chrysochromulinaceae</taxon>
        <taxon>Chrysochromulina</taxon>
    </lineage>
</organism>
<dbReference type="EMBL" id="JWZX01001860">
    <property type="protein sequence ID" value="KOO32045.1"/>
    <property type="molecule type" value="Genomic_DNA"/>
</dbReference>
<dbReference type="PANTHER" id="PTHR12725">
    <property type="entry name" value="HALOACID DEHALOGENASE-LIKE HYDROLASE"/>
    <property type="match status" value="1"/>
</dbReference>
<comment type="caution">
    <text evidence="1">The sequence shown here is derived from an EMBL/GenBank/DDBJ whole genome shotgun (WGS) entry which is preliminary data.</text>
</comment>
<dbReference type="InterPro" id="IPR010237">
    <property type="entry name" value="Pyr-5-nucltdase"/>
</dbReference>
<protein>
    <recommendedName>
        <fullName evidence="4">Pyrimidine 5-nucleotidase</fullName>
    </recommendedName>
</protein>
<dbReference type="SFLD" id="SFLDG01132">
    <property type="entry name" value="C1.5.3:_5'-Nucleotidase_Like"/>
    <property type="match status" value="1"/>
</dbReference>
<dbReference type="SFLD" id="SFLDS00003">
    <property type="entry name" value="Haloacid_Dehalogenase"/>
    <property type="match status" value="1"/>
</dbReference>
<evidence type="ECO:0000313" key="1">
    <source>
        <dbReference type="EMBL" id="KOO29462.1"/>
    </source>
</evidence>
<evidence type="ECO:0000313" key="3">
    <source>
        <dbReference type="Proteomes" id="UP000037460"/>
    </source>
</evidence>
<dbReference type="Gene3D" id="3.40.50.1000">
    <property type="entry name" value="HAD superfamily/HAD-like"/>
    <property type="match status" value="1"/>
</dbReference>
<accession>A0A0M0JT62</accession>
<keyword evidence="3" id="KW-1185">Reference proteome</keyword>
<reference evidence="3" key="2">
    <citation type="journal article" date="2015" name="PLoS Genet.">
        <title>Genome Sequence and Transcriptome Analyses of Chrysochromulina tobin: Metabolic Tools for Enhanced Algal Fitness in the Prominent Order Prymnesiales (Haptophyceae).</title>
        <authorList>
            <person name="Hovde B.T."/>
            <person name="Deodato C.R."/>
            <person name="Hunsperger H.M."/>
            <person name="Ryken S.A."/>
            <person name="Yost W."/>
            <person name="Jha R.K."/>
            <person name="Patterson J."/>
            <person name="Monnat R.J. Jr."/>
            <person name="Barlow S.B."/>
            <person name="Starkenburg S.R."/>
            <person name="Cattolico R.A."/>
        </authorList>
    </citation>
    <scope>NUCLEOTIDE SEQUENCE</scope>
    <source>
        <strain evidence="3">CCMP291</strain>
    </source>
</reference>
<dbReference type="InterPro" id="IPR006439">
    <property type="entry name" value="HAD-SF_hydro_IA"/>
</dbReference>
<dbReference type="InterPro" id="IPR023214">
    <property type="entry name" value="HAD_sf"/>
</dbReference>
<dbReference type="EMBL" id="JWZX01002412">
    <property type="protein sequence ID" value="KOO29462.1"/>
    <property type="molecule type" value="Genomic_DNA"/>
</dbReference>